<protein>
    <recommendedName>
        <fullName evidence="2">LysM domain-containing protein</fullName>
    </recommendedName>
</protein>
<dbReference type="EMBL" id="JASJQH010007580">
    <property type="protein sequence ID" value="KAK9704197.1"/>
    <property type="molecule type" value="Genomic_DNA"/>
</dbReference>
<sequence length="154" mass="17631">MPGNRMRPSNHIDEWYLKRRIDSIDKVWKSLSIETFLKYVIPLAAKCFYSFHCYYRHLTWCKSQDSTYCAGLPKACKIDINKFYSYNPGVGGDFSKLVAGQKVCCNVEGIPLTPNPDGSCANYNIKNGDYCNAMAAYFGITNDQLFQYNKQTWG</sequence>
<accession>A0ABR2VVM9</accession>
<dbReference type="PANTHER" id="PTHR47700">
    <property type="entry name" value="V CHITINASE, PUTATIVE (AFU_ORTHOLOGUE AFUA_6G13720)-RELATED"/>
    <property type="match status" value="1"/>
</dbReference>
<proteinExistence type="predicted"/>
<name>A0ABR2VVM9_9FUNG</name>
<keyword evidence="1" id="KW-0147">Chitin-binding</keyword>
<dbReference type="InterPro" id="IPR036779">
    <property type="entry name" value="LysM_dom_sf"/>
</dbReference>
<organism evidence="3 4">
    <name type="scientific">Basidiobolus ranarum</name>
    <dbReference type="NCBI Taxonomy" id="34480"/>
    <lineage>
        <taxon>Eukaryota</taxon>
        <taxon>Fungi</taxon>
        <taxon>Fungi incertae sedis</taxon>
        <taxon>Zoopagomycota</taxon>
        <taxon>Entomophthoromycotina</taxon>
        <taxon>Basidiobolomycetes</taxon>
        <taxon>Basidiobolales</taxon>
        <taxon>Basidiobolaceae</taxon>
        <taxon>Basidiobolus</taxon>
    </lineage>
</organism>
<gene>
    <name evidence="3" type="ORF">K7432_010335</name>
</gene>
<dbReference type="Proteomes" id="UP001479436">
    <property type="component" value="Unassembled WGS sequence"/>
</dbReference>
<evidence type="ECO:0000313" key="4">
    <source>
        <dbReference type="Proteomes" id="UP001479436"/>
    </source>
</evidence>
<evidence type="ECO:0000256" key="1">
    <source>
        <dbReference type="ARBA" id="ARBA00022669"/>
    </source>
</evidence>
<evidence type="ECO:0000313" key="3">
    <source>
        <dbReference type="EMBL" id="KAK9704197.1"/>
    </source>
</evidence>
<dbReference type="Pfam" id="PF01476">
    <property type="entry name" value="LysM"/>
    <property type="match status" value="1"/>
</dbReference>
<dbReference type="PANTHER" id="PTHR47700:SF2">
    <property type="entry name" value="CHITINASE"/>
    <property type="match status" value="1"/>
</dbReference>
<dbReference type="InterPro" id="IPR018392">
    <property type="entry name" value="LysM"/>
</dbReference>
<comment type="caution">
    <text evidence="3">The sequence shown here is derived from an EMBL/GenBank/DDBJ whole genome shotgun (WGS) entry which is preliminary data.</text>
</comment>
<reference evidence="3 4" key="1">
    <citation type="submission" date="2023-04" db="EMBL/GenBank/DDBJ databases">
        <title>Genome of Basidiobolus ranarum AG-B5.</title>
        <authorList>
            <person name="Stajich J.E."/>
            <person name="Carter-House D."/>
            <person name="Gryganskyi A."/>
        </authorList>
    </citation>
    <scope>NUCLEOTIDE SEQUENCE [LARGE SCALE GENOMIC DNA]</scope>
    <source>
        <strain evidence="3 4">AG-B5</strain>
    </source>
</reference>
<feature type="domain" description="LysM" evidence="2">
    <location>
        <begin position="123"/>
        <end position="150"/>
    </location>
</feature>
<dbReference type="Gene3D" id="3.10.350.10">
    <property type="entry name" value="LysM domain"/>
    <property type="match status" value="2"/>
</dbReference>
<evidence type="ECO:0000259" key="2">
    <source>
        <dbReference type="Pfam" id="PF01476"/>
    </source>
</evidence>
<keyword evidence="4" id="KW-1185">Reference proteome</keyword>
<dbReference type="InterPro" id="IPR053214">
    <property type="entry name" value="LysM12-like"/>
</dbReference>